<dbReference type="Gramene" id="PNT67157">
    <property type="protein sequence ID" value="PNT67157"/>
    <property type="gene ID" value="BRADI_3g21603v3"/>
</dbReference>
<evidence type="ECO:0000313" key="2">
    <source>
        <dbReference type="EnsemblPlants" id="PNT67157"/>
    </source>
</evidence>
<dbReference type="EMBL" id="CM000882">
    <property type="protein sequence ID" value="PNT67157.1"/>
    <property type="molecule type" value="Genomic_DNA"/>
</dbReference>
<reference evidence="1 2" key="1">
    <citation type="journal article" date="2010" name="Nature">
        <title>Genome sequencing and analysis of the model grass Brachypodium distachyon.</title>
        <authorList>
            <consortium name="International Brachypodium Initiative"/>
        </authorList>
    </citation>
    <scope>NUCLEOTIDE SEQUENCE [LARGE SCALE GENOMIC DNA]</scope>
    <source>
        <strain evidence="1 2">Bd21</strain>
    </source>
</reference>
<dbReference type="Proteomes" id="UP000008810">
    <property type="component" value="Chromosome 3"/>
</dbReference>
<accession>A0A2K2CYQ2</accession>
<dbReference type="InParanoid" id="A0A2K2CYQ2"/>
<keyword evidence="3" id="KW-1185">Reference proteome</keyword>
<sequence length="60" mass="6628">MAKVAIQVDVHGLRVNRSEDCRSHGKTSGNWIMLSCSRGGVLASGCLLQRRQEKTCRPDD</sequence>
<name>A0A2K2CYQ2_BRADI</name>
<reference evidence="1" key="2">
    <citation type="submission" date="2017-06" db="EMBL/GenBank/DDBJ databases">
        <title>WGS assembly of Brachypodium distachyon.</title>
        <authorList>
            <consortium name="The International Brachypodium Initiative"/>
            <person name="Lucas S."/>
            <person name="Harmon-Smith M."/>
            <person name="Lail K."/>
            <person name="Tice H."/>
            <person name="Grimwood J."/>
            <person name="Bruce D."/>
            <person name="Barry K."/>
            <person name="Shu S."/>
            <person name="Lindquist E."/>
            <person name="Wang M."/>
            <person name="Pitluck S."/>
            <person name="Vogel J.P."/>
            <person name="Garvin D.F."/>
            <person name="Mockler T.C."/>
            <person name="Schmutz J."/>
            <person name="Rokhsar D."/>
            <person name="Bevan M.W."/>
        </authorList>
    </citation>
    <scope>NUCLEOTIDE SEQUENCE</scope>
    <source>
        <strain evidence="1">Bd21</strain>
    </source>
</reference>
<reference evidence="2" key="3">
    <citation type="submission" date="2018-08" db="UniProtKB">
        <authorList>
            <consortium name="EnsemblPlants"/>
        </authorList>
    </citation>
    <scope>IDENTIFICATION</scope>
    <source>
        <strain evidence="2">cv. Bd21</strain>
    </source>
</reference>
<dbReference type="EnsemblPlants" id="PNT67157">
    <property type="protein sequence ID" value="PNT67157"/>
    <property type="gene ID" value="BRADI_3g21603v3"/>
</dbReference>
<proteinExistence type="predicted"/>
<dbReference type="AlphaFoldDB" id="A0A2K2CYQ2"/>
<evidence type="ECO:0000313" key="1">
    <source>
        <dbReference type="EMBL" id="PNT67157.1"/>
    </source>
</evidence>
<evidence type="ECO:0000313" key="3">
    <source>
        <dbReference type="Proteomes" id="UP000008810"/>
    </source>
</evidence>
<gene>
    <name evidence="1" type="ORF">BRADI_3g21603v3</name>
</gene>
<organism evidence="1">
    <name type="scientific">Brachypodium distachyon</name>
    <name type="common">Purple false brome</name>
    <name type="synonym">Trachynia distachya</name>
    <dbReference type="NCBI Taxonomy" id="15368"/>
    <lineage>
        <taxon>Eukaryota</taxon>
        <taxon>Viridiplantae</taxon>
        <taxon>Streptophyta</taxon>
        <taxon>Embryophyta</taxon>
        <taxon>Tracheophyta</taxon>
        <taxon>Spermatophyta</taxon>
        <taxon>Magnoliopsida</taxon>
        <taxon>Liliopsida</taxon>
        <taxon>Poales</taxon>
        <taxon>Poaceae</taxon>
        <taxon>BOP clade</taxon>
        <taxon>Pooideae</taxon>
        <taxon>Stipodae</taxon>
        <taxon>Brachypodieae</taxon>
        <taxon>Brachypodium</taxon>
    </lineage>
</organism>
<protein>
    <submittedName>
        <fullName evidence="1 2">Uncharacterized protein</fullName>
    </submittedName>
</protein>